<sequence length="375" mass="39715">MLKPANSNDKYYIFYTCSFQCYPGFKIALKGMNNMSTRNPTMTEGNQGLGLIQGVGLTVILTLVARQLAMLPILKIMGSMVLAILLGVAWRSLMDIPATAEVGINFASKKILRYGIILMGLRLDIPKIIAAGPQVILLDILAILVSMVVIIFLGQRMGLNKKLAALIAAGTGICGAAAIAAIAPIVRSRDDETAVAVAIVALLGTLFTILYTLLYPVLNLTSFQYGLLSGSSLHELAHVIAAAQAGGSASADIAILVKLGRVAFLVPVALVLGLIFARQNETSAGWHWRQLQVPWFILGFLALSGINTMVILSTPLIAFLIQVGVFLLTVAMAGLGLNVSLEMIKKVGCRGLVTGLLGSVVLSLTIFMVIAGLIN</sequence>
<name>A0A0S6U8M4_NEOTH</name>
<feature type="transmembrane region" description="Helical" evidence="7">
    <location>
        <begin position="193"/>
        <end position="215"/>
    </location>
</feature>
<proteinExistence type="inferred from homology"/>
<feature type="transmembrane region" description="Helical" evidence="7">
    <location>
        <begin position="71"/>
        <end position="90"/>
    </location>
</feature>
<evidence type="ECO:0000256" key="1">
    <source>
        <dbReference type="ARBA" id="ARBA00004651"/>
    </source>
</evidence>
<gene>
    <name evidence="8" type="ORF">MTY_0374</name>
</gene>
<dbReference type="GO" id="GO:0005886">
    <property type="term" value="C:plasma membrane"/>
    <property type="evidence" value="ECO:0007669"/>
    <property type="project" value="UniProtKB-SubCell"/>
</dbReference>
<evidence type="ECO:0000256" key="3">
    <source>
        <dbReference type="ARBA" id="ARBA00022475"/>
    </source>
</evidence>
<evidence type="ECO:0000256" key="7">
    <source>
        <dbReference type="SAM" id="Phobius"/>
    </source>
</evidence>
<keyword evidence="4 7" id="KW-0812">Transmembrane</keyword>
<keyword evidence="3" id="KW-1003">Cell membrane</keyword>
<reference evidence="8" key="1">
    <citation type="journal article" date="2014" name="Gene">
        <title>Genome-guided analysis of transformation efficiency and carbon dioxide assimilation by Moorella thermoacetica Y72.</title>
        <authorList>
            <person name="Tsukahara K."/>
            <person name="Kita A."/>
            <person name="Nakashimada Y."/>
            <person name="Hoshino T."/>
            <person name="Murakami K."/>
        </authorList>
    </citation>
    <scope>NUCLEOTIDE SEQUENCE [LARGE SCALE GENOMIC DNA]</scope>
    <source>
        <strain evidence="8">Y72</strain>
    </source>
</reference>
<dbReference type="EMBL" id="DF238840">
    <property type="protein sequence ID" value="GAF25045.1"/>
    <property type="molecule type" value="Genomic_DNA"/>
</dbReference>
<dbReference type="PANTHER" id="PTHR30106">
    <property type="entry name" value="INNER MEMBRANE PROTEIN YEIH-RELATED"/>
    <property type="match status" value="1"/>
</dbReference>
<feature type="transmembrane region" description="Helical" evidence="7">
    <location>
        <begin position="49"/>
        <end position="65"/>
    </location>
</feature>
<keyword evidence="6 7" id="KW-0472">Membrane</keyword>
<protein>
    <submittedName>
        <fullName evidence="8">Predicted membrane protein</fullName>
    </submittedName>
</protein>
<feature type="transmembrane region" description="Helical" evidence="7">
    <location>
        <begin position="351"/>
        <end position="374"/>
    </location>
</feature>
<organism evidence="8">
    <name type="scientific">Moorella thermoacetica Y72</name>
    <dbReference type="NCBI Taxonomy" id="1325331"/>
    <lineage>
        <taxon>Bacteria</taxon>
        <taxon>Bacillati</taxon>
        <taxon>Bacillota</taxon>
        <taxon>Clostridia</taxon>
        <taxon>Neomoorellales</taxon>
        <taxon>Neomoorellaceae</taxon>
        <taxon>Neomoorella</taxon>
    </lineage>
</organism>
<comment type="subcellular location">
    <subcellularLocation>
        <location evidence="1">Cell membrane</location>
        <topology evidence="1">Multi-pass membrane protein</topology>
    </subcellularLocation>
</comment>
<evidence type="ECO:0000256" key="4">
    <source>
        <dbReference type="ARBA" id="ARBA00022692"/>
    </source>
</evidence>
<comment type="similarity">
    <text evidence="2">Belongs to the UPF0324 family.</text>
</comment>
<dbReference type="Proteomes" id="UP000063718">
    <property type="component" value="Unassembled WGS sequence"/>
</dbReference>
<feature type="transmembrane region" description="Helical" evidence="7">
    <location>
        <begin position="135"/>
        <end position="153"/>
    </location>
</feature>
<dbReference type="AlphaFoldDB" id="A0A0S6U8M4"/>
<feature type="transmembrane region" description="Helical" evidence="7">
    <location>
        <begin position="262"/>
        <end position="279"/>
    </location>
</feature>
<keyword evidence="5 7" id="KW-1133">Transmembrane helix</keyword>
<dbReference type="Pfam" id="PF03601">
    <property type="entry name" value="Cons_hypoth698"/>
    <property type="match status" value="1"/>
</dbReference>
<dbReference type="PANTHER" id="PTHR30106:SF2">
    <property type="entry name" value="UPF0324 INNER MEMBRANE PROTEIN YEIH"/>
    <property type="match status" value="1"/>
</dbReference>
<evidence type="ECO:0000256" key="2">
    <source>
        <dbReference type="ARBA" id="ARBA00007977"/>
    </source>
</evidence>
<feature type="transmembrane region" description="Helical" evidence="7">
    <location>
        <begin position="317"/>
        <end position="339"/>
    </location>
</feature>
<evidence type="ECO:0000256" key="5">
    <source>
        <dbReference type="ARBA" id="ARBA00022989"/>
    </source>
</evidence>
<dbReference type="InterPro" id="IPR018383">
    <property type="entry name" value="UPF0324_pro"/>
</dbReference>
<accession>A0A0S6U8M4</accession>
<evidence type="ECO:0000256" key="6">
    <source>
        <dbReference type="ARBA" id="ARBA00023136"/>
    </source>
</evidence>
<feature type="transmembrane region" description="Helical" evidence="7">
    <location>
        <begin position="165"/>
        <end position="187"/>
    </location>
</feature>
<evidence type="ECO:0000313" key="8">
    <source>
        <dbReference type="EMBL" id="GAF25045.1"/>
    </source>
</evidence>
<feature type="transmembrane region" description="Helical" evidence="7">
    <location>
        <begin position="291"/>
        <end position="311"/>
    </location>
</feature>